<dbReference type="EMBL" id="BMFA01000008">
    <property type="protein sequence ID" value="GGB55079.1"/>
    <property type="molecule type" value="Genomic_DNA"/>
</dbReference>
<dbReference type="InterPro" id="IPR009752">
    <property type="entry name" value="Phage_Mu_GpJ"/>
</dbReference>
<comment type="caution">
    <text evidence="1">The sequence shown here is derived from an EMBL/GenBank/DDBJ whole genome shotgun (WGS) entry which is preliminary data.</text>
</comment>
<reference evidence="1" key="1">
    <citation type="journal article" date="2014" name="Int. J. Syst. Evol. Microbiol.">
        <title>Complete genome sequence of Corynebacterium casei LMG S-19264T (=DSM 44701T), isolated from a smear-ripened cheese.</title>
        <authorList>
            <consortium name="US DOE Joint Genome Institute (JGI-PGF)"/>
            <person name="Walter F."/>
            <person name="Albersmeier A."/>
            <person name="Kalinowski J."/>
            <person name="Ruckert C."/>
        </authorList>
    </citation>
    <scope>NUCLEOTIDE SEQUENCE</scope>
    <source>
        <strain evidence="1">CGMCC 1.12426</strain>
    </source>
</reference>
<sequence length="143" mass="15677">MPYAVLEDLIDRFGEDELFQLTDRTNRPASTIDTGIVAAHLSDAENLADSYLAKRYRLPLDPVPEVLTRIVCDIARATLHGRTMDKDDPVAKAKEDAVAWLKDVVKGLVQLEAEGLAPEQPSGGTVQVRGPDRVFSKDSLTGF</sequence>
<keyword evidence="2" id="KW-1185">Reference proteome</keyword>
<accession>A0A916TL45</accession>
<dbReference type="Proteomes" id="UP000605148">
    <property type="component" value="Unassembled WGS sequence"/>
</dbReference>
<organism evidence="1 2">
    <name type="scientific">Roseibium aquae</name>
    <dbReference type="NCBI Taxonomy" id="1323746"/>
    <lineage>
        <taxon>Bacteria</taxon>
        <taxon>Pseudomonadati</taxon>
        <taxon>Pseudomonadota</taxon>
        <taxon>Alphaproteobacteria</taxon>
        <taxon>Hyphomicrobiales</taxon>
        <taxon>Stappiaceae</taxon>
        <taxon>Roseibium</taxon>
    </lineage>
</organism>
<proteinExistence type="predicted"/>
<protein>
    <recommendedName>
        <fullName evidence="3">DUF1320 domain-containing protein</fullName>
    </recommendedName>
</protein>
<dbReference type="RefSeq" id="WP_172972166.1">
    <property type="nucleotide sequence ID" value="NZ_BMFA01000008.1"/>
</dbReference>
<evidence type="ECO:0008006" key="3">
    <source>
        <dbReference type="Google" id="ProtNLM"/>
    </source>
</evidence>
<gene>
    <name evidence="1" type="ORF">GCM10011316_28960</name>
</gene>
<evidence type="ECO:0000313" key="2">
    <source>
        <dbReference type="Proteomes" id="UP000605148"/>
    </source>
</evidence>
<name>A0A916TL45_9HYPH</name>
<dbReference type="AlphaFoldDB" id="A0A916TL45"/>
<dbReference type="Pfam" id="PF07030">
    <property type="entry name" value="Phage_Mu_Gp36"/>
    <property type="match status" value="1"/>
</dbReference>
<reference evidence="1" key="2">
    <citation type="submission" date="2020-09" db="EMBL/GenBank/DDBJ databases">
        <authorList>
            <person name="Sun Q."/>
            <person name="Zhou Y."/>
        </authorList>
    </citation>
    <scope>NUCLEOTIDE SEQUENCE</scope>
    <source>
        <strain evidence="1">CGMCC 1.12426</strain>
    </source>
</reference>
<evidence type="ECO:0000313" key="1">
    <source>
        <dbReference type="EMBL" id="GGB55079.1"/>
    </source>
</evidence>